<feature type="region of interest" description="Disordered" evidence="1">
    <location>
        <begin position="22"/>
        <end position="51"/>
    </location>
</feature>
<dbReference type="EMBL" id="CAJNNV010006777">
    <property type="protein sequence ID" value="CAE8594067.1"/>
    <property type="molecule type" value="Genomic_DNA"/>
</dbReference>
<accession>A0A813E8Z9</accession>
<dbReference type="Proteomes" id="UP000654075">
    <property type="component" value="Unassembled WGS sequence"/>
</dbReference>
<gene>
    <name evidence="2" type="ORF">PGLA1383_LOCUS12643</name>
</gene>
<evidence type="ECO:0000313" key="3">
    <source>
        <dbReference type="Proteomes" id="UP000654075"/>
    </source>
</evidence>
<name>A0A813E8Z9_POLGL</name>
<sequence length="153" mass="16920">MLDTSCCNFRVAVNIGFRDAKRDQESRLDASSQQEPNYVAPKRGQESGQVSEASVEWGGVVQVVASKLGHAQQEPSSPMVAVKVETGLEVTPAKIVLADGRKRRLLRKTSVDEVKHEFWAPIKCEPGVQSVKEEKEECPADVKPEDVKDEMIE</sequence>
<proteinExistence type="predicted"/>
<comment type="caution">
    <text evidence="2">The sequence shown here is derived from an EMBL/GenBank/DDBJ whole genome shotgun (WGS) entry which is preliminary data.</text>
</comment>
<organism evidence="2 3">
    <name type="scientific">Polarella glacialis</name>
    <name type="common">Dinoflagellate</name>
    <dbReference type="NCBI Taxonomy" id="89957"/>
    <lineage>
        <taxon>Eukaryota</taxon>
        <taxon>Sar</taxon>
        <taxon>Alveolata</taxon>
        <taxon>Dinophyceae</taxon>
        <taxon>Suessiales</taxon>
        <taxon>Suessiaceae</taxon>
        <taxon>Polarella</taxon>
    </lineage>
</organism>
<evidence type="ECO:0000256" key="1">
    <source>
        <dbReference type="SAM" id="MobiDB-lite"/>
    </source>
</evidence>
<dbReference type="AlphaFoldDB" id="A0A813E8Z9"/>
<keyword evidence="3" id="KW-1185">Reference proteome</keyword>
<feature type="non-terminal residue" evidence="2">
    <location>
        <position position="153"/>
    </location>
</feature>
<protein>
    <submittedName>
        <fullName evidence="2">Uncharacterized protein</fullName>
    </submittedName>
</protein>
<feature type="compositionally biased region" description="Basic and acidic residues" evidence="1">
    <location>
        <begin position="131"/>
        <end position="153"/>
    </location>
</feature>
<evidence type="ECO:0000313" key="2">
    <source>
        <dbReference type="EMBL" id="CAE8594067.1"/>
    </source>
</evidence>
<reference evidence="2" key="1">
    <citation type="submission" date="2021-02" db="EMBL/GenBank/DDBJ databases">
        <authorList>
            <person name="Dougan E. K."/>
            <person name="Rhodes N."/>
            <person name="Thang M."/>
            <person name="Chan C."/>
        </authorList>
    </citation>
    <scope>NUCLEOTIDE SEQUENCE</scope>
</reference>
<feature type="region of interest" description="Disordered" evidence="1">
    <location>
        <begin position="130"/>
        <end position="153"/>
    </location>
</feature>